<dbReference type="PANTHER" id="PTHR22958">
    <property type="entry name" value="GLYCEROPHOSPHORYL DIESTER PHOSPHODIESTERASE"/>
    <property type="match status" value="1"/>
</dbReference>
<dbReference type="InterPro" id="IPR051578">
    <property type="entry name" value="GDPD"/>
</dbReference>
<dbReference type="GO" id="GO:0046475">
    <property type="term" value="P:glycerophospholipid catabolic process"/>
    <property type="evidence" value="ECO:0007669"/>
    <property type="project" value="TreeGrafter"/>
</dbReference>
<dbReference type="GeneID" id="94847877"/>
<evidence type="ECO:0000313" key="3">
    <source>
        <dbReference type="EMBL" id="OHS93333.1"/>
    </source>
</evidence>
<dbReference type="SUPFAM" id="SSF51695">
    <property type="entry name" value="PLC-like phosphodiesterases"/>
    <property type="match status" value="1"/>
</dbReference>
<dbReference type="VEuPathDB" id="TrichDB:TRFO_40385"/>
<dbReference type="GO" id="GO:0008081">
    <property type="term" value="F:phosphoric diester hydrolase activity"/>
    <property type="evidence" value="ECO:0007669"/>
    <property type="project" value="InterPro"/>
</dbReference>
<organism evidence="3 4">
    <name type="scientific">Tritrichomonas foetus</name>
    <dbReference type="NCBI Taxonomy" id="1144522"/>
    <lineage>
        <taxon>Eukaryota</taxon>
        <taxon>Metamonada</taxon>
        <taxon>Parabasalia</taxon>
        <taxon>Tritrichomonadida</taxon>
        <taxon>Tritrichomonadidae</taxon>
        <taxon>Tritrichomonas</taxon>
    </lineage>
</organism>
<dbReference type="EMBL" id="MLAK01001412">
    <property type="protein sequence ID" value="OHS93333.1"/>
    <property type="molecule type" value="Genomic_DNA"/>
</dbReference>
<dbReference type="PANTHER" id="PTHR22958:SF1">
    <property type="entry name" value="GLYCEROPHOSPHOCHOLINE PHOSPHODIESTERASE GPCPD1"/>
    <property type="match status" value="1"/>
</dbReference>
<dbReference type="Proteomes" id="UP000179807">
    <property type="component" value="Unassembled WGS sequence"/>
</dbReference>
<dbReference type="InterPro" id="IPR030395">
    <property type="entry name" value="GP_PDE_dom"/>
</dbReference>
<keyword evidence="4" id="KW-1185">Reference proteome</keyword>
<evidence type="ECO:0000313" key="4">
    <source>
        <dbReference type="Proteomes" id="UP000179807"/>
    </source>
</evidence>
<dbReference type="InterPro" id="IPR017946">
    <property type="entry name" value="PLC-like_Pdiesterase_TIM-brl"/>
</dbReference>
<reference evidence="3" key="1">
    <citation type="submission" date="2016-10" db="EMBL/GenBank/DDBJ databases">
        <authorList>
            <person name="Benchimol M."/>
            <person name="Almeida L.G."/>
            <person name="Vasconcelos A.T."/>
            <person name="Perreira-Neves A."/>
            <person name="Rosa I.A."/>
            <person name="Tasca T."/>
            <person name="Bogo M.R."/>
            <person name="de Souza W."/>
        </authorList>
    </citation>
    <scope>NUCLEOTIDE SEQUENCE [LARGE SCALE GENOMIC DNA]</scope>
    <source>
        <strain evidence="3">K</strain>
    </source>
</reference>
<feature type="domain" description="GP-PDE" evidence="2">
    <location>
        <begin position="153"/>
        <end position="425"/>
    </location>
</feature>
<dbReference type="PROSITE" id="PS50007">
    <property type="entry name" value="PIPLC_X_DOMAIN"/>
    <property type="match status" value="1"/>
</dbReference>
<keyword evidence="1" id="KW-0378">Hydrolase</keyword>
<dbReference type="Gene3D" id="3.20.20.190">
    <property type="entry name" value="Phosphatidylinositol (PI) phosphodiesterase"/>
    <property type="match status" value="1"/>
</dbReference>
<proteinExistence type="predicted"/>
<accession>A0A1J4J7A3</accession>
<evidence type="ECO:0000256" key="1">
    <source>
        <dbReference type="ARBA" id="ARBA00022801"/>
    </source>
</evidence>
<sequence>MIHCIFIETKRTGQINVTPGQYDNLKVVTTFPIFTAISKSPFHHSESVDDQNLNQNCNQNLNQTNHDDQFDETLSTQISSSYDLYDALKEFSFKIPCNDNDVLSFDYHTDTKGALYSEITLCIKENVSITLQVLIILPFNGLNENIDMVFPSTFTIGHRGSGSNLVTKGFLENSLEGFETAYKSGADFVEFDVQLTSENVPVIYHDFYIKSDKINHIEPLKTEIDGSLKYALRQLSTTEFENAGLQSQWKQKYLTYSELLQKLPNEMKFDVELKYPFLEKFKDVPYAERNFFVDQTLEEMKKNAYNRKLFFSSFDVLSVVMLSFKQKRWPIFQLMSRERGETLDIFVQKTINVAPLLKELGIKGFVFNSKYLMMAQSMVKELKDMGFVIATYGVHNNSIDGIVSQLNLGVSGLCTDNMVQLKKTVSDYVASQEQELF</sequence>
<dbReference type="AlphaFoldDB" id="A0A1J4J7A3"/>
<gene>
    <name evidence="3" type="ORF">TRFO_40385</name>
</gene>
<dbReference type="RefSeq" id="XP_068346470.1">
    <property type="nucleotide sequence ID" value="XM_068513173.1"/>
</dbReference>
<name>A0A1J4J7A3_9EUKA</name>
<comment type="caution">
    <text evidence="3">The sequence shown here is derived from an EMBL/GenBank/DDBJ whole genome shotgun (WGS) entry which is preliminary data.</text>
</comment>
<dbReference type="PROSITE" id="PS51704">
    <property type="entry name" value="GP_PDE"/>
    <property type="match status" value="1"/>
</dbReference>
<dbReference type="Pfam" id="PF03009">
    <property type="entry name" value="GDPD"/>
    <property type="match status" value="1"/>
</dbReference>
<dbReference type="OrthoDB" id="1058301at2759"/>
<evidence type="ECO:0000259" key="2">
    <source>
        <dbReference type="PROSITE" id="PS51704"/>
    </source>
</evidence>
<protein>
    <submittedName>
        <fullName evidence="3">Glycerophosphoryl diester phosphodiesterase family protein</fullName>
    </submittedName>
</protein>